<name>G6AY23_9BACT</name>
<dbReference type="HOGENOM" id="CLU_193094_0_0_10"/>
<protein>
    <recommendedName>
        <fullName evidence="1">Arm DNA-binding domain-containing protein</fullName>
    </recommendedName>
</protein>
<organism evidence="2 3">
    <name type="scientific">Leyella stercorea DSM 18206</name>
    <dbReference type="NCBI Taxonomy" id="1002367"/>
    <lineage>
        <taxon>Bacteria</taxon>
        <taxon>Pseudomonadati</taxon>
        <taxon>Bacteroidota</taxon>
        <taxon>Bacteroidia</taxon>
        <taxon>Bacteroidales</taxon>
        <taxon>Prevotellaceae</taxon>
        <taxon>Leyella</taxon>
    </lineage>
</organism>
<dbReference type="eggNOG" id="COG0582">
    <property type="taxonomic scope" value="Bacteria"/>
</dbReference>
<comment type="caution">
    <text evidence="2">The sequence shown here is derived from an EMBL/GenBank/DDBJ whole genome shotgun (WGS) entry which is preliminary data.</text>
</comment>
<dbReference type="AlphaFoldDB" id="G6AY23"/>
<gene>
    <name evidence="2" type="ORF">HMPREF0673_01532</name>
</gene>
<evidence type="ECO:0000313" key="3">
    <source>
        <dbReference type="Proteomes" id="UP000004407"/>
    </source>
</evidence>
<feature type="domain" description="Arm DNA-binding" evidence="1">
    <location>
        <begin position="6"/>
        <end position="63"/>
    </location>
</feature>
<evidence type="ECO:0000259" key="1">
    <source>
        <dbReference type="Pfam" id="PF17293"/>
    </source>
</evidence>
<accession>G6AY23</accession>
<evidence type="ECO:0000313" key="2">
    <source>
        <dbReference type="EMBL" id="EHJ39757.1"/>
    </source>
</evidence>
<dbReference type="InterPro" id="IPR035386">
    <property type="entry name" value="Arm-DNA-bind_5"/>
</dbReference>
<dbReference type="Pfam" id="PF17293">
    <property type="entry name" value="Arm-DNA-bind_5"/>
    <property type="match status" value="1"/>
</dbReference>
<dbReference type="RefSeq" id="WP_007899868.1">
    <property type="nucleotide sequence ID" value="NZ_JH379427.1"/>
</dbReference>
<reference evidence="2 3" key="1">
    <citation type="submission" date="2011-08" db="EMBL/GenBank/DDBJ databases">
        <authorList>
            <person name="Weinstock G."/>
            <person name="Sodergren E."/>
            <person name="Clifton S."/>
            <person name="Fulton L."/>
            <person name="Fulton B."/>
            <person name="Courtney L."/>
            <person name="Fronick C."/>
            <person name="Harrison M."/>
            <person name="Strong C."/>
            <person name="Farmer C."/>
            <person name="Delahaunty K."/>
            <person name="Markovic C."/>
            <person name="Hall O."/>
            <person name="Minx P."/>
            <person name="Tomlinson C."/>
            <person name="Mitreva M."/>
            <person name="Hou S."/>
            <person name="Chen J."/>
            <person name="Wollam A."/>
            <person name="Pepin K.H."/>
            <person name="Johnson M."/>
            <person name="Bhonagiri V."/>
            <person name="Zhang X."/>
            <person name="Suruliraj S."/>
            <person name="Warren W."/>
            <person name="Chinwalla A."/>
            <person name="Mardis E.R."/>
            <person name="Wilson R.K."/>
        </authorList>
    </citation>
    <scope>NUCLEOTIDE SEQUENCE [LARGE SCALE GENOMIC DNA]</scope>
    <source>
        <strain evidence="2 3">DSM 18206</strain>
    </source>
</reference>
<proteinExistence type="predicted"/>
<sequence length="64" mass="7645">MTTVEVVCYKYTPLKNGEFPLKVRICKDRKSRYISLGISVKPQHWDFKRNEPNEKCSNREIIEK</sequence>
<dbReference type="GeneID" id="91975392"/>
<dbReference type="Proteomes" id="UP000004407">
    <property type="component" value="Unassembled WGS sequence"/>
</dbReference>
<dbReference type="EMBL" id="AFZZ01000134">
    <property type="protein sequence ID" value="EHJ39757.1"/>
    <property type="molecule type" value="Genomic_DNA"/>
</dbReference>